<dbReference type="AlphaFoldDB" id="A0A2U3KQG6"/>
<dbReference type="Gene3D" id="3.30.1330.60">
    <property type="entry name" value="OmpA-like domain"/>
    <property type="match status" value="1"/>
</dbReference>
<gene>
    <name evidence="5" type="ORF">SBA1_400036</name>
</gene>
<keyword evidence="2" id="KW-0472">Membrane</keyword>
<dbReference type="PANTHER" id="PTHR33371:SF4">
    <property type="entry name" value="INTERMEMBRANE PHOSPHOLIPID TRANSPORT SYSTEM BINDING PROTEIN MLAD"/>
    <property type="match status" value="1"/>
</dbReference>
<protein>
    <submittedName>
        <fullName evidence="5">Uncharacterized protein</fullName>
    </submittedName>
</protein>
<keyword evidence="2" id="KW-0812">Transmembrane</keyword>
<dbReference type="InterPro" id="IPR036737">
    <property type="entry name" value="OmpA-like_sf"/>
</dbReference>
<dbReference type="InterPro" id="IPR052336">
    <property type="entry name" value="MlaD_Phospholipid_Transporter"/>
</dbReference>
<name>A0A2U3KQG6_9BACT</name>
<dbReference type="OrthoDB" id="107444at2"/>
<evidence type="ECO:0000259" key="4">
    <source>
        <dbReference type="Pfam" id="PF02470"/>
    </source>
</evidence>
<organism evidence="5 6">
    <name type="scientific">Candidatus Sulfotelmatobacter kueseliae</name>
    <dbReference type="NCBI Taxonomy" id="2042962"/>
    <lineage>
        <taxon>Bacteria</taxon>
        <taxon>Pseudomonadati</taxon>
        <taxon>Acidobacteriota</taxon>
        <taxon>Terriglobia</taxon>
        <taxon>Terriglobales</taxon>
        <taxon>Candidatus Korobacteraceae</taxon>
        <taxon>Candidatus Sulfotelmatobacter</taxon>
    </lineage>
</organism>
<dbReference type="InterPro" id="IPR006665">
    <property type="entry name" value="OmpA-like"/>
</dbReference>
<evidence type="ECO:0000256" key="2">
    <source>
        <dbReference type="SAM" id="Phobius"/>
    </source>
</evidence>
<evidence type="ECO:0000313" key="6">
    <source>
        <dbReference type="Proteomes" id="UP000238701"/>
    </source>
</evidence>
<dbReference type="EMBL" id="OMOD01000134">
    <property type="protein sequence ID" value="SPF41891.1"/>
    <property type="molecule type" value="Genomic_DNA"/>
</dbReference>
<accession>A0A2U3KQG6</accession>
<evidence type="ECO:0000259" key="3">
    <source>
        <dbReference type="Pfam" id="PF00691"/>
    </source>
</evidence>
<feature type="domain" description="OmpA-like" evidence="3">
    <location>
        <begin position="269"/>
        <end position="349"/>
    </location>
</feature>
<dbReference type="Pfam" id="PF02470">
    <property type="entry name" value="MlaD"/>
    <property type="match status" value="1"/>
</dbReference>
<proteinExistence type="predicted"/>
<dbReference type="PANTHER" id="PTHR33371">
    <property type="entry name" value="INTERMEMBRANE PHOSPHOLIPID TRANSPORT SYSTEM BINDING PROTEIN MLAD-RELATED"/>
    <property type="match status" value="1"/>
</dbReference>
<feature type="transmembrane region" description="Helical" evidence="2">
    <location>
        <begin position="7"/>
        <end position="27"/>
    </location>
</feature>
<evidence type="ECO:0000256" key="1">
    <source>
        <dbReference type="SAM" id="MobiDB-lite"/>
    </source>
</evidence>
<dbReference type="InterPro" id="IPR003399">
    <property type="entry name" value="Mce/MlaD"/>
</dbReference>
<dbReference type="Pfam" id="PF00691">
    <property type="entry name" value="OmpA"/>
    <property type="match status" value="1"/>
</dbReference>
<dbReference type="SUPFAM" id="SSF103088">
    <property type="entry name" value="OmpA-like"/>
    <property type="match status" value="1"/>
</dbReference>
<reference evidence="6" key="1">
    <citation type="submission" date="2018-02" db="EMBL/GenBank/DDBJ databases">
        <authorList>
            <person name="Hausmann B."/>
        </authorList>
    </citation>
    <scope>NUCLEOTIDE SEQUENCE [LARGE SCALE GENOMIC DNA]</scope>
    <source>
        <strain evidence="6">Peat soil MAG SbA1</strain>
    </source>
</reference>
<feature type="domain" description="Mce/MlaD" evidence="4">
    <location>
        <begin position="35"/>
        <end position="115"/>
    </location>
</feature>
<sequence>MSRAARLGAFIVATLAILVVGVFIIGGKQYLFSSTYQLKAQFDNVVGLDAGGDVRVGGVHSGTVRSILLPHKPGEKVTVIMDLGKSTHEIIKQDSVATIETEGLLGNQFLAISFGSAGLGDVRDGDTIASQPPLEMSDLLQKTSAILDTSQQAIQNATRATANLDSISAKIDKGQGTAGALVNDKALYTNLEQTTGAMRDTMVQAQAGVTDFQENMEAMKHNFFLRGYFKSRGYEDSAELAKNEIERLPQGIPTKQFTYSAKQLFDKQDSAKLKNQKSLNAGGEFLANNQFGFAVVVVSVGMEGDTQKDLVLTEARAMVVREYLVENFGFDDSQLKTLGMGKQTDGNSDPNWGAVQIFIYPAGTEIPPNRQTPAGISYKTPSDPPVQASADAILKPR</sequence>
<evidence type="ECO:0000313" key="5">
    <source>
        <dbReference type="EMBL" id="SPF41891.1"/>
    </source>
</evidence>
<feature type="region of interest" description="Disordered" evidence="1">
    <location>
        <begin position="364"/>
        <end position="397"/>
    </location>
</feature>
<keyword evidence="2" id="KW-1133">Transmembrane helix</keyword>
<dbReference type="Proteomes" id="UP000238701">
    <property type="component" value="Unassembled WGS sequence"/>
</dbReference>